<dbReference type="GO" id="GO:0016491">
    <property type="term" value="F:oxidoreductase activity"/>
    <property type="evidence" value="ECO:0007669"/>
    <property type="project" value="InterPro"/>
</dbReference>
<dbReference type="InterPro" id="IPR039261">
    <property type="entry name" value="FNR_nucleotide-bd"/>
</dbReference>
<dbReference type="STRING" id="1798396.A2973_01720"/>
<dbReference type="InterPro" id="IPR001433">
    <property type="entry name" value="OxRdtase_FAD/NAD-bd"/>
</dbReference>
<dbReference type="Pfam" id="PF00175">
    <property type="entry name" value="NAD_binding_1"/>
    <property type="match status" value="1"/>
</dbReference>
<dbReference type="PRINTS" id="PR00371">
    <property type="entry name" value="FPNCR"/>
</dbReference>
<dbReference type="InterPro" id="IPR017927">
    <property type="entry name" value="FAD-bd_FR_type"/>
</dbReference>
<dbReference type="InterPro" id="IPR050415">
    <property type="entry name" value="MRET"/>
</dbReference>
<dbReference type="InterPro" id="IPR008333">
    <property type="entry name" value="Cbr1-like_FAD-bd_dom"/>
</dbReference>
<dbReference type="SUPFAM" id="SSF52343">
    <property type="entry name" value="Ferredoxin reductase-like, C-terminal NADP-linked domain"/>
    <property type="match status" value="1"/>
</dbReference>
<evidence type="ECO:0000313" key="2">
    <source>
        <dbReference type="EMBL" id="OGG29036.1"/>
    </source>
</evidence>
<dbReference type="Pfam" id="PF00970">
    <property type="entry name" value="FAD_binding_6"/>
    <property type="match status" value="1"/>
</dbReference>
<evidence type="ECO:0000259" key="1">
    <source>
        <dbReference type="PROSITE" id="PS51384"/>
    </source>
</evidence>
<feature type="domain" description="FAD-binding FR-type" evidence="1">
    <location>
        <begin position="1"/>
        <end position="88"/>
    </location>
</feature>
<dbReference type="Gene3D" id="3.40.50.80">
    <property type="entry name" value="Nucleotide-binding domain of ferredoxin-NADP reductase (FNR) module"/>
    <property type="match status" value="1"/>
</dbReference>
<name>A0A1F6AWH9_9BACT</name>
<reference evidence="2 3" key="1">
    <citation type="journal article" date="2016" name="Nat. Commun.">
        <title>Thousands of microbial genomes shed light on interconnected biogeochemical processes in an aquifer system.</title>
        <authorList>
            <person name="Anantharaman K."/>
            <person name="Brown C.T."/>
            <person name="Hug L.A."/>
            <person name="Sharon I."/>
            <person name="Castelle C.J."/>
            <person name="Probst A.J."/>
            <person name="Thomas B.C."/>
            <person name="Singh A."/>
            <person name="Wilkins M.J."/>
            <person name="Karaoz U."/>
            <person name="Brodie E.L."/>
            <person name="Williams K.H."/>
            <person name="Hubbard S.S."/>
            <person name="Banfield J.F."/>
        </authorList>
    </citation>
    <scope>NUCLEOTIDE SEQUENCE [LARGE SCALE GENOMIC DNA]</scope>
</reference>
<dbReference type="PROSITE" id="PS51384">
    <property type="entry name" value="FAD_FR"/>
    <property type="match status" value="1"/>
</dbReference>
<protein>
    <recommendedName>
        <fullName evidence="1">FAD-binding FR-type domain-containing protein</fullName>
    </recommendedName>
</protein>
<dbReference type="EMBL" id="MFJZ01000060">
    <property type="protein sequence ID" value="OGG29036.1"/>
    <property type="molecule type" value="Genomic_DNA"/>
</dbReference>
<accession>A0A1F6AWH9</accession>
<dbReference type="AlphaFoldDB" id="A0A1F6AWH9"/>
<proteinExistence type="predicted"/>
<comment type="caution">
    <text evidence="2">The sequence shown here is derived from an EMBL/GenBank/DDBJ whole genome shotgun (WGS) entry which is preliminary data.</text>
</comment>
<gene>
    <name evidence="2" type="ORF">A2973_01720</name>
</gene>
<dbReference type="PANTHER" id="PTHR47354">
    <property type="entry name" value="NADH OXIDOREDUCTASE HCR"/>
    <property type="match status" value="1"/>
</dbReference>
<dbReference type="InterPro" id="IPR001709">
    <property type="entry name" value="Flavoprot_Pyr_Nucl_cyt_Rdtase"/>
</dbReference>
<dbReference type="PANTHER" id="PTHR47354:SF5">
    <property type="entry name" value="PROTEIN RFBI"/>
    <property type="match status" value="1"/>
</dbReference>
<dbReference type="SUPFAM" id="SSF63380">
    <property type="entry name" value="Riboflavin synthase domain-like"/>
    <property type="match status" value="1"/>
</dbReference>
<dbReference type="PRINTS" id="PR00410">
    <property type="entry name" value="PHEHYDRXLASE"/>
</dbReference>
<dbReference type="Gene3D" id="2.40.30.10">
    <property type="entry name" value="Translation factors"/>
    <property type="match status" value="1"/>
</dbReference>
<sequence length="219" mass="24496">MAGEFYVTRFVLAQPKEIQFQAGQYVIFLIGPPKGRHTLSIASAPAQRGSIDILQSVAPRGGGSTWLLALKSGDTVQFLGPLGKFTLQKESKRPKVFVATGCGLAPLRSMILDYLETSGTARVTLWWGLRHETDIFWQEELDGLRKKYPNFQYTMTLSKPVDAWMGVRGRVTQHVVGETTELTHSEFYLCGSRQMIIDMKGLLTDNGVPSEQIFTETFF</sequence>
<evidence type="ECO:0000313" key="3">
    <source>
        <dbReference type="Proteomes" id="UP000176409"/>
    </source>
</evidence>
<dbReference type="Proteomes" id="UP000176409">
    <property type="component" value="Unassembled WGS sequence"/>
</dbReference>
<dbReference type="InterPro" id="IPR017938">
    <property type="entry name" value="Riboflavin_synthase-like_b-brl"/>
</dbReference>
<organism evidence="2 3">
    <name type="scientific">Candidatus Gottesmanbacteria bacterium RIFCSPLOWO2_01_FULL_49_10</name>
    <dbReference type="NCBI Taxonomy" id="1798396"/>
    <lineage>
        <taxon>Bacteria</taxon>
        <taxon>Candidatus Gottesmaniibacteriota</taxon>
    </lineage>
</organism>